<keyword evidence="9" id="KW-1185">Reference proteome</keyword>
<dbReference type="SMART" id="SM00184">
    <property type="entry name" value="RING"/>
    <property type="match status" value="1"/>
</dbReference>
<feature type="compositionally biased region" description="Basic and acidic residues" evidence="5">
    <location>
        <begin position="53"/>
        <end position="64"/>
    </location>
</feature>
<evidence type="ECO:0000256" key="1">
    <source>
        <dbReference type="ARBA" id="ARBA00022723"/>
    </source>
</evidence>
<dbReference type="Proteomes" id="UP001345219">
    <property type="component" value="Chromosome 15"/>
</dbReference>
<dbReference type="InterPro" id="IPR027370">
    <property type="entry name" value="Znf-RING_euk"/>
</dbReference>
<comment type="caution">
    <text evidence="8">The sequence shown here is derived from an EMBL/GenBank/DDBJ whole genome shotgun (WGS) entry which is preliminary data.</text>
</comment>
<dbReference type="InterPro" id="IPR038896">
    <property type="entry name" value="RNF170"/>
</dbReference>
<dbReference type="PROSITE" id="PS50089">
    <property type="entry name" value="ZF_RING_2"/>
    <property type="match status" value="1"/>
</dbReference>
<dbReference type="GO" id="GO:0008270">
    <property type="term" value="F:zinc ion binding"/>
    <property type="evidence" value="ECO:0007669"/>
    <property type="project" value="UniProtKB-KW"/>
</dbReference>
<dbReference type="InterPro" id="IPR013083">
    <property type="entry name" value="Znf_RING/FYVE/PHD"/>
</dbReference>
<dbReference type="Pfam" id="PF13445">
    <property type="entry name" value="zf-RING_UBOX"/>
    <property type="match status" value="1"/>
</dbReference>
<evidence type="ECO:0000313" key="8">
    <source>
        <dbReference type="EMBL" id="KAK4757481.1"/>
    </source>
</evidence>
<dbReference type="SUPFAM" id="SSF57850">
    <property type="entry name" value="RING/U-box"/>
    <property type="match status" value="1"/>
</dbReference>
<dbReference type="InterPro" id="IPR001841">
    <property type="entry name" value="Znf_RING"/>
</dbReference>
<evidence type="ECO:0000256" key="4">
    <source>
        <dbReference type="PROSITE-ProRule" id="PRU00175"/>
    </source>
</evidence>
<dbReference type="PROSITE" id="PS00518">
    <property type="entry name" value="ZF_RING_1"/>
    <property type="match status" value="1"/>
</dbReference>
<keyword evidence="3" id="KW-0862">Zinc</keyword>
<dbReference type="GO" id="GO:0061630">
    <property type="term" value="F:ubiquitin protein ligase activity"/>
    <property type="evidence" value="ECO:0007669"/>
    <property type="project" value="InterPro"/>
</dbReference>
<sequence length="281" mass="31222">MSGYARPAFWRGKPLRAASPSEEGRKEDESHRREVKTQGSGGLERGKGGGSVEMEKLSGDRSPEEESPAGNDKSAAVGGSGGRAEREDPPDDDVCPICFGEFTVPCKSVCGHWYCASCILTYWSYNATPRPCKCPMCSCNIHRLIPQESLLQLHDEEVNKVLKEVQSYNLLFVGGIRGAVQKARQVPCCIKRYLQRFFTRAVDPDRMLPLYEMRLLMTFVIVLYGTTPLQYIPTGGVDVIQHMHHIGFIILIILRLTGLALRWLSSGGRARARAVGQPHED</sequence>
<feature type="transmembrane region" description="Helical" evidence="6">
    <location>
        <begin position="215"/>
        <end position="233"/>
    </location>
</feature>
<evidence type="ECO:0000259" key="7">
    <source>
        <dbReference type="PROSITE" id="PS50089"/>
    </source>
</evidence>
<keyword evidence="1" id="KW-0479">Metal-binding</keyword>
<evidence type="ECO:0000256" key="2">
    <source>
        <dbReference type="ARBA" id="ARBA00022771"/>
    </source>
</evidence>
<keyword evidence="6" id="KW-0812">Transmembrane</keyword>
<accession>A0AAN7K0G7</accession>
<reference evidence="8 9" key="1">
    <citation type="journal article" date="2023" name="Hortic Res">
        <title>Pangenome of water caltrop reveals structural variations and asymmetric subgenome divergence after allopolyploidization.</title>
        <authorList>
            <person name="Zhang X."/>
            <person name="Chen Y."/>
            <person name="Wang L."/>
            <person name="Yuan Y."/>
            <person name="Fang M."/>
            <person name="Shi L."/>
            <person name="Lu R."/>
            <person name="Comes H.P."/>
            <person name="Ma Y."/>
            <person name="Chen Y."/>
            <person name="Huang G."/>
            <person name="Zhou Y."/>
            <person name="Zheng Z."/>
            <person name="Qiu Y."/>
        </authorList>
    </citation>
    <scope>NUCLEOTIDE SEQUENCE [LARGE SCALE GENOMIC DNA]</scope>
    <source>
        <tissue evidence="8">Roots</tissue>
    </source>
</reference>
<keyword evidence="6" id="KW-0472">Membrane</keyword>
<dbReference type="PANTHER" id="PTHR22894:SF4">
    <property type="entry name" value="E3 UBIQUITIN-PROTEIN LIGASE RNF170-LIKE ISOFORM X1"/>
    <property type="match status" value="1"/>
</dbReference>
<evidence type="ECO:0000256" key="3">
    <source>
        <dbReference type="ARBA" id="ARBA00022833"/>
    </source>
</evidence>
<dbReference type="Gene3D" id="3.30.40.10">
    <property type="entry name" value="Zinc/RING finger domain, C3HC4 (zinc finger)"/>
    <property type="match status" value="1"/>
</dbReference>
<organism evidence="8 9">
    <name type="scientific">Trapa incisa</name>
    <dbReference type="NCBI Taxonomy" id="236973"/>
    <lineage>
        <taxon>Eukaryota</taxon>
        <taxon>Viridiplantae</taxon>
        <taxon>Streptophyta</taxon>
        <taxon>Embryophyta</taxon>
        <taxon>Tracheophyta</taxon>
        <taxon>Spermatophyta</taxon>
        <taxon>Magnoliopsida</taxon>
        <taxon>eudicotyledons</taxon>
        <taxon>Gunneridae</taxon>
        <taxon>Pentapetalae</taxon>
        <taxon>rosids</taxon>
        <taxon>malvids</taxon>
        <taxon>Myrtales</taxon>
        <taxon>Lythraceae</taxon>
        <taxon>Trapa</taxon>
    </lineage>
</organism>
<gene>
    <name evidence="8" type="ORF">SAY87_018782</name>
</gene>
<dbReference type="InterPro" id="IPR017907">
    <property type="entry name" value="Znf_RING_CS"/>
</dbReference>
<feature type="region of interest" description="Disordered" evidence="5">
    <location>
        <begin position="1"/>
        <end position="89"/>
    </location>
</feature>
<feature type="compositionally biased region" description="Basic and acidic residues" evidence="5">
    <location>
        <begin position="22"/>
        <end position="36"/>
    </location>
</feature>
<feature type="domain" description="RING-type" evidence="7">
    <location>
        <begin position="95"/>
        <end position="138"/>
    </location>
</feature>
<keyword evidence="2 4" id="KW-0863">Zinc-finger</keyword>
<name>A0AAN7K0G7_9MYRT</name>
<keyword evidence="6" id="KW-1133">Transmembrane helix</keyword>
<dbReference type="AlphaFoldDB" id="A0AAN7K0G7"/>
<protein>
    <recommendedName>
        <fullName evidence="7">RING-type domain-containing protein</fullName>
    </recommendedName>
</protein>
<evidence type="ECO:0000256" key="5">
    <source>
        <dbReference type="SAM" id="MobiDB-lite"/>
    </source>
</evidence>
<evidence type="ECO:0000256" key="6">
    <source>
        <dbReference type="SAM" id="Phobius"/>
    </source>
</evidence>
<dbReference type="PANTHER" id="PTHR22894">
    <property type="entry name" value="RING-TYPE DOMAIN-CONTAINING PROTEIN"/>
    <property type="match status" value="1"/>
</dbReference>
<evidence type="ECO:0000313" key="9">
    <source>
        <dbReference type="Proteomes" id="UP001345219"/>
    </source>
</evidence>
<proteinExistence type="predicted"/>
<feature type="transmembrane region" description="Helical" evidence="6">
    <location>
        <begin position="245"/>
        <end position="264"/>
    </location>
</feature>
<feature type="compositionally biased region" description="Gly residues" evidence="5">
    <location>
        <begin position="39"/>
        <end position="51"/>
    </location>
</feature>
<dbReference type="EMBL" id="JAXIOK010000012">
    <property type="protein sequence ID" value="KAK4757481.1"/>
    <property type="molecule type" value="Genomic_DNA"/>
</dbReference>